<evidence type="ECO:0000313" key="3">
    <source>
        <dbReference type="Proteomes" id="UP000316167"/>
    </source>
</evidence>
<keyword evidence="3" id="KW-1185">Reference proteome</keyword>
<evidence type="ECO:0000256" key="1">
    <source>
        <dbReference type="SAM" id="Phobius"/>
    </source>
</evidence>
<protein>
    <submittedName>
        <fullName evidence="2">Uncharacterized protein DUF4199</fullName>
    </submittedName>
</protein>
<keyword evidence="1" id="KW-1133">Transmembrane helix</keyword>
<proteinExistence type="predicted"/>
<comment type="caution">
    <text evidence="2">The sequence shown here is derived from an EMBL/GenBank/DDBJ whole genome shotgun (WGS) entry which is preliminary data.</text>
</comment>
<dbReference type="AlphaFoldDB" id="A0A562SW34"/>
<feature type="transmembrane region" description="Helical" evidence="1">
    <location>
        <begin position="77"/>
        <end position="98"/>
    </location>
</feature>
<sequence>METKQANPLLQFGLISAVVGIIAYIGLYLGGVKILMSPLAFVTSYLLPIVFAVMACLAAKKQGGGYLEFGKALKTSFGVFVLTALAISVLSYVLFNVIDLEFKQAMTEESLNMSEKMLKKFGASQDQIDKAMDEARKKDSFSISNMLLGFAFSCFIYFLLALIIAAIVKKKNPENEMPQTL</sequence>
<reference evidence="2 3" key="1">
    <citation type="journal article" date="2015" name="Stand. Genomic Sci.">
        <title>Genomic Encyclopedia of Bacterial and Archaeal Type Strains, Phase III: the genomes of soil and plant-associated and newly described type strains.</title>
        <authorList>
            <person name="Whitman W.B."/>
            <person name="Woyke T."/>
            <person name="Klenk H.P."/>
            <person name="Zhou Y."/>
            <person name="Lilburn T.G."/>
            <person name="Beck B.J."/>
            <person name="De Vos P."/>
            <person name="Vandamme P."/>
            <person name="Eisen J.A."/>
            <person name="Garrity G."/>
            <person name="Hugenholtz P."/>
            <person name="Kyrpides N.C."/>
        </authorList>
    </citation>
    <scope>NUCLEOTIDE SEQUENCE [LARGE SCALE GENOMIC DNA]</scope>
    <source>
        <strain evidence="2 3">CGMCC 1.7271</strain>
    </source>
</reference>
<dbReference type="InterPro" id="IPR025250">
    <property type="entry name" value="DUF4199"/>
</dbReference>
<dbReference type="Pfam" id="PF13858">
    <property type="entry name" value="DUF4199"/>
    <property type="match status" value="1"/>
</dbReference>
<evidence type="ECO:0000313" key="2">
    <source>
        <dbReference type="EMBL" id="TWI85451.1"/>
    </source>
</evidence>
<organism evidence="2 3">
    <name type="scientific">Lacibacter cauensis</name>
    <dbReference type="NCBI Taxonomy" id="510947"/>
    <lineage>
        <taxon>Bacteria</taxon>
        <taxon>Pseudomonadati</taxon>
        <taxon>Bacteroidota</taxon>
        <taxon>Chitinophagia</taxon>
        <taxon>Chitinophagales</taxon>
        <taxon>Chitinophagaceae</taxon>
        <taxon>Lacibacter</taxon>
    </lineage>
</organism>
<name>A0A562SW34_9BACT</name>
<dbReference type="RefSeq" id="WP_144884355.1">
    <property type="nucleotide sequence ID" value="NZ_VLLE01000002.1"/>
</dbReference>
<keyword evidence="1" id="KW-0812">Transmembrane</keyword>
<feature type="transmembrane region" description="Helical" evidence="1">
    <location>
        <begin position="12"/>
        <end position="29"/>
    </location>
</feature>
<feature type="transmembrane region" description="Helical" evidence="1">
    <location>
        <begin position="146"/>
        <end position="168"/>
    </location>
</feature>
<feature type="transmembrane region" description="Helical" evidence="1">
    <location>
        <begin position="35"/>
        <end position="57"/>
    </location>
</feature>
<dbReference type="EMBL" id="VLLE01000002">
    <property type="protein sequence ID" value="TWI85451.1"/>
    <property type="molecule type" value="Genomic_DNA"/>
</dbReference>
<gene>
    <name evidence="2" type="ORF">IQ13_0613</name>
</gene>
<accession>A0A562SW34</accession>
<dbReference type="Proteomes" id="UP000316167">
    <property type="component" value="Unassembled WGS sequence"/>
</dbReference>
<dbReference type="OrthoDB" id="664023at2"/>
<keyword evidence="1" id="KW-0472">Membrane</keyword>